<evidence type="ECO:0000313" key="2">
    <source>
        <dbReference type="EMBL" id="SQB16543.1"/>
    </source>
</evidence>
<name>A0A2X2UUM7_9FIRM</name>
<keyword evidence="1" id="KW-0472">Membrane</keyword>
<keyword evidence="1" id="KW-1133">Transmembrane helix</keyword>
<proteinExistence type="predicted"/>
<keyword evidence="1" id="KW-0812">Transmembrane</keyword>
<keyword evidence="3" id="KW-1185">Reference proteome</keyword>
<dbReference type="Proteomes" id="UP000251853">
    <property type="component" value="Unassembled WGS sequence"/>
</dbReference>
<feature type="transmembrane region" description="Helical" evidence="1">
    <location>
        <begin position="166"/>
        <end position="189"/>
    </location>
</feature>
<accession>A0A2X2UUM7</accession>
<protein>
    <submittedName>
        <fullName evidence="2">Uncharacterized protein</fullName>
    </submittedName>
</protein>
<gene>
    <name evidence="2" type="ORF">NCTC11224_05601</name>
</gene>
<organism evidence="2 3">
    <name type="scientific">Enterocloster clostridioformis</name>
    <dbReference type="NCBI Taxonomy" id="1531"/>
    <lineage>
        <taxon>Bacteria</taxon>
        <taxon>Bacillati</taxon>
        <taxon>Bacillota</taxon>
        <taxon>Clostridia</taxon>
        <taxon>Lachnospirales</taxon>
        <taxon>Lachnospiraceae</taxon>
        <taxon>Enterocloster</taxon>
    </lineage>
</organism>
<dbReference type="AlphaFoldDB" id="A0A2X2UUM7"/>
<evidence type="ECO:0000256" key="1">
    <source>
        <dbReference type="SAM" id="Phobius"/>
    </source>
</evidence>
<reference evidence="2 3" key="1">
    <citation type="submission" date="2018-06" db="EMBL/GenBank/DDBJ databases">
        <authorList>
            <consortium name="Pathogen Informatics"/>
            <person name="Doyle S."/>
        </authorList>
    </citation>
    <scope>NUCLEOTIDE SEQUENCE [LARGE SCALE GENOMIC DNA]</scope>
    <source>
        <strain evidence="2 3">NCTC11224</strain>
    </source>
</reference>
<evidence type="ECO:0000313" key="3">
    <source>
        <dbReference type="Proteomes" id="UP000251853"/>
    </source>
</evidence>
<sequence length="194" mass="22710">MKKKQQYKAVFRTRIDFRQDEEPSRSLRPGQVFYLGNEQRVSYNDIANEVERIINNDLKPELQKYTDLSIQEVQTQSVYEGSVEIIFTVILSFLELVGGMKDLYDAVHLIKEIAERHINRKLSDKFGNHFRVDTYAIAPREEDYWRFEEGCMVKQGNNEEPRRDAFFNYLLVANIVLLLIVGGLVFGAVKTVYF</sequence>
<dbReference type="RefSeq" id="WP_112483315.1">
    <property type="nucleotide sequence ID" value="NZ_JAIWZC010000001.1"/>
</dbReference>
<dbReference type="EMBL" id="UAVW01000021">
    <property type="protein sequence ID" value="SQB16543.1"/>
    <property type="molecule type" value="Genomic_DNA"/>
</dbReference>